<keyword evidence="2" id="KW-1185">Reference proteome</keyword>
<evidence type="ECO:0000313" key="2">
    <source>
        <dbReference type="Proteomes" id="UP001164539"/>
    </source>
</evidence>
<sequence length="302" mass="35235">MTDILIETAEEEFLKGNFRSAYHWAVTAKLLDPFYGSVDQYAEAYRVHWANSEKKTPSGETDLYAVLAIKDRLWISPRMITHTYVQLAKRIDPEVHCSAAAPGALKLVTSAWEILSEPKSRQDYHTRSGLPPPKCEEVPQIPIKLMTLEEVNSLFHRQWEERQRKEPPEITVESVGCAPKRQGLKRPDVIVENFEGVLKRQLEERPEIAVKKFSCEDDRCREERPEINDKKVSFAPNPHRRDRREVSVQKFSCTSRPQRDKRREISFEMVSCTQKRGREERPEHVLKEFNSTPKRHRIGWSS</sequence>
<gene>
    <name evidence="1" type="ORF">OWV82_006951</name>
</gene>
<dbReference type="Proteomes" id="UP001164539">
    <property type="component" value="Chromosome 3"/>
</dbReference>
<dbReference type="EMBL" id="CM051396">
    <property type="protein sequence ID" value="KAJ4723603.1"/>
    <property type="molecule type" value="Genomic_DNA"/>
</dbReference>
<reference evidence="1 2" key="1">
    <citation type="journal article" date="2023" name="Science">
        <title>Complex scaffold remodeling in plant triterpene biosynthesis.</title>
        <authorList>
            <person name="De La Pena R."/>
            <person name="Hodgson H."/>
            <person name="Liu J.C."/>
            <person name="Stephenson M.J."/>
            <person name="Martin A.C."/>
            <person name="Owen C."/>
            <person name="Harkess A."/>
            <person name="Leebens-Mack J."/>
            <person name="Jimenez L.E."/>
            <person name="Osbourn A."/>
            <person name="Sattely E.S."/>
        </authorList>
    </citation>
    <scope>NUCLEOTIDE SEQUENCE [LARGE SCALE GENOMIC DNA]</scope>
    <source>
        <strain evidence="2">cv. JPN11</strain>
        <tissue evidence="1">Leaf</tissue>
    </source>
</reference>
<organism evidence="1 2">
    <name type="scientific">Melia azedarach</name>
    <name type="common">Chinaberry tree</name>
    <dbReference type="NCBI Taxonomy" id="155640"/>
    <lineage>
        <taxon>Eukaryota</taxon>
        <taxon>Viridiplantae</taxon>
        <taxon>Streptophyta</taxon>
        <taxon>Embryophyta</taxon>
        <taxon>Tracheophyta</taxon>
        <taxon>Spermatophyta</taxon>
        <taxon>Magnoliopsida</taxon>
        <taxon>eudicotyledons</taxon>
        <taxon>Gunneridae</taxon>
        <taxon>Pentapetalae</taxon>
        <taxon>rosids</taxon>
        <taxon>malvids</taxon>
        <taxon>Sapindales</taxon>
        <taxon>Meliaceae</taxon>
        <taxon>Melia</taxon>
    </lineage>
</organism>
<evidence type="ECO:0000313" key="1">
    <source>
        <dbReference type="EMBL" id="KAJ4723603.1"/>
    </source>
</evidence>
<accession>A0ACC1YJA0</accession>
<comment type="caution">
    <text evidence="1">The sequence shown here is derived from an EMBL/GenBank/DDBJ whole genome shotgun (WGS) entry which is preliminary data.</text>
</comment>
<protein>
    <submittedName>
        <fullName evidence="1">DnaJ domain containing protein</fullName>
    </submittedName>
</protein>
<name>A0ACC1YJA0_MELAZ</name>
<proteinExistence type="predicted"/>